<dbReference type="Proteomes" id="UP000619260">
    <property type="component" value="Unassembled WGS sequence"/>
</dbReference>
<protein>
    <submittedName>
        <fullName evidence="1">Uncharacterized protein</fullName>
    </submittedName>
</protein>
<comment type="caution">
    <text evidence="1">The sequence shown here is derived from an EMBL/GenBank/DDBJ whole genome shotgun (WGS) entry which is preliminary data.</text>
</comment>
<keyword evidence="2" id="KW-1185">Reference proteome</keyword>
<gene>
    <name evidence="1" type="ORF">Val02_77520</name>
</gene>
<evidence type="ECO:0000313" key="1">
    <source>
        <dbReference type="EMBL" id="GIJ50866.1"/>
    </source>
</evidence>
<sequence length="173" mass="18997">MSTVDDDSALVAAALTVWLDGFTFVDRPADEVTGLLVDSIVEWGRSQRWRVYRRAPSVFPLPPPYEDRRSDLDVAFARPVGRPVAIEVDRSDRQRSVEKLRAEADAGRIALWVRWGTGRFTDPGPPVHLVTCAVTARRGVTGGRVFSRVATSRPAPAHTAVSEAAAARELFDS</sequence>
<dbReference type="AlphaFoldDB" id="A0A8J3YSU3"/>
<dbReference type="RefSeq" id="WP_203904287.1">
    <property type="nucleotide sequence ID" value="NZ_BOPF01000040.1"/>
</dbReference>
<dbReference type="EMBL" id="BOPF01000040">
    <property type="protein sequence ID" value="GIJ50866.1"/>
    <property type="molecule type" value="Genomic_DNA"/>
</dbReference>
<evidence type="ECO:0000313" key="2">
    <source>
        <dbReference type="Proteomes" id="UP000619260"/>
    </source>
</evidence>
<accession>A0A8J3YSU3</accession>
<proteinExistence type="predicted"/>
<name>A0A8J3YSU3_9ACTN</name>
<organism evidence="1 2">
    <name type="scientific">Virgisporangium aliadipatigenens</name>
    <dbReference type="NCBI Taxonomy" id="741659"/>
    <lineage>
        <taxon>Bacteria</taxon>
        <taxon>Bacillati</taxon>
        <taxon>Actinomycetota</taxon>
        <taxon>Actinomycetes</taxon>
        <taxon>Micromonosporales</taxon>
        <taxon>Micromonosporaceae</taxon>
        <taxon>Virgisporangium</taxon>
    </lineage>
</organism>
<reference evidence="1" key="1">
    <citation type="submission" date="2021-01" db="EMBL/GenBank/DDBJ databases">
        <title>Whole genome shotgun sequence of Virgisporangium aliadipatigenens NBRC 105644.</title>
        <authorList>
            <person name="Komaki H."/>
            <person name="Tamura T."/>
        </authorList>
    </citation>
    <scope>NUCLEOTIDE SEQUENCE</scope>
    <source>
        <strain evidence="1">NBRC 105644</strain>
    </source>
</reference>